<dbReference type="InterPro" id="IPR007138">
    <property type="entry name" value="ABM_dom"/>
</dbReference>
<organism evidence="2 3">
    <name type="scientific">Paracidovorax cattleyae</name>
    <dbReference type="NCBI Taxonomy" id="80868"/>
    <lineage>
        <taxon>Bacteria</taxon>
        <taxon>Pseudomonadati</taxon>
        <taxon>Pseudomonadota</taxon>
        <taxon>Betaproteobacteria</taxon>
        <taxon>Burkholderiales</taxon>
        <taxon>Comamonadaceae</taxon>
        <taxon>Paracidovorax</taxon>
    </lineage>
</organism>
<keyword evidence="2" id="KW-0503">Monooxygenase</keyword>
<dbReference type="RefSeq" id="WP_092836868.1">
    <property type="nucleotide sequence ID" value="NZ_CP028290.1"/>
</dbReference>
<evidence type="ECO:0000313" key="2">
    <source>
        <dbReference type="EMBL" id="SDP74481.1"/>
    </source>
</evidence>
<keyword evidence="2" id="KW-0560">Oxidoreductase</keyword>
<dbReference type="Gene3D" id="3.30.70.100">
    <property type="match status" value="1"/>
</dbReference>
<dbReference type="AlphaFoldDB" id="A0A1H0V7W2"/>
<dbReference type="OrthoDB" id="9797060at2"/>
<accession>A0A1H0V7W2</accession>
<reference evidence="3" key="1">
    <citation type="submission" date="2016-10" db="EMBL/GenBank/DDBJ databases">
        <authorList>
            <person name="Varghese N."/>
            <person name="Submissions S."/>
        </authorList>
    </citation>
    <scope>NUCLEOTIDE SEQUENCE [LARGE SCALE GENOMIC DNA]</scope>
    <source>
        <strain evidence="3">DSM 17101</strain>
    </source>
</reference>
<evidence type="ECO:0000313" key="3">
    <source>
        <dbReference type="Proteomes" id="UP000199317"/>
    </source>
</evidence>
<evidence type="ECO:0000259" key="1">
    <source>
        <dbReference type="Pfam" id="PF03992"/>
    </source>
</evidence>
<dbReference type="PANTHER" id="PTHR37811">
    <property type="entry name" value="BLL5343 PROTEIN"/>
    <property type="match status" value="1"/>
</dbReference>
<feature type="domain" description="ABM" evidence="1">
    <location>
        <begin position="1"/>
        <end position="76"/>
    </location>
</feature>
<dbReference type="GO" id="GO:0004497">
    <property type="term" value="F:monooxygenase activity"/>
    <property type="evidence" value="ECO:0007669"/>
    <property type="project" value="UniProtKB-KW"/>
</dbReference>
<name>A0A1H0V7W2_9BURK</name>
<dbReference type="InterPro" id="IPR011008">
    <property type="entry name" value="Dimeric_a/b-barrel"/>
</dbReference>
<dbReference type="PANTHER" id="PTHR37811:SF2">
    <property type="entry name" value="ABM DOMAIN-CONTAINING PROTEIN"/>
    <property type="match status" value="1"/>
</dbReference>
<gene>
    <name evidence="2" type="ORF">SAMN04489708_1248</name>
</gene>
<dbReference type="SUPFAM" id="SSF54909">
    <property type="entry name" value="Dimeric alpha+beta barrel"/>
    <property type="match status" value="1"/>
</dbReference>
<keyword evidence="3" id="KW-1185">Reference proteome</keyword>
<dbReference type="InterPro" id="IPR052936">
    <property type="entry name" value="Jasmonate_Hydroxylase-like"/>
</dbReference>
<protein>
    <submittedName>
        <fullName evidence="2">Heme-degrading monooxygenase HmoA</fullName>
    </submittedName>
</protein>
<sequence>MIAVIFEALPSAAGREEYLSRAAALHVALQDMDGFLGLERFESLSTPGKLLSLSFWHDEAAVARWRGHGAHRGAQAAGRGGVFEDYRLRVARVLRDYGLHDRAEAPDGTGGLSPGSP</sequence>
<dbReference type="Pfam" id="PF03992">
    <property type="entry name" value="ABM"/>
    <property type="match status" value="1"/>
</dbReference>
<proteinExistence type="predicted"/>
<dbReference type="EMBL" id="FNJL01000024">
    <property type="protein sequence ID" value="SDP74481.1"/>
    <property type="molecule type" value="Genomic_DNA"/>
</dbReference>
<dbReference type="Proteomes" id="UP000199317">
    <property type="component" value="Unassembled WGS sequence"/>
</dbReference>